<dbReference type="InterPro" id="IPR052192">
    <property type="entry name" value="Insect_Ionotropic_Sensory_Rcpt"/>
</dbReference>
<dbReference type="STRING" id="2903.R1EFK8"/>
<evidence type="ECO:0000313" key="11">
    <source>
        <dbReference type="Proteomes" id="UP000013827"/>
    </source>
</evidence>
<dbReference type="PANTHER" id="PTHR42643:SF24">
    <property type="entry name" value="IONOTROPIC RECEPTOR 60A"/>
    <property type="match status" value="1"/>
</dbReference>
<dbReference type="Gene3D" id="1.10.287.70">
    <property type="match status" value="1"/>
</dbReference>
<keyword evidence="11" id="KW-1185">Reference proteome</keyword>
<feature type="transmembrane region" description="Helical" evidence="9">
    <location>
        <begin position="307"/>
        <end position="327"/>
    </location>
</feature>
<evidence type="ECO:0000256" key="3">
    <source>
        <dbReference type="ARBA" id="ARBA00022692"/>
    </source>
</evidence>
<feature type="region of interest" description="Disordered" evidence="8">
    <location>
        <begin position="628"/>
        <end position="658"/>
    </location>
</feature>
<name>A0A0D3J814_EMIH1</name>
<feature type="transmembrane region" description="Helical" evidence="9">
    <location>
        <begin position="388"/>
        <end position="413"/>
    </location>
</feature>
<evidence type="ECO:0000256" key="2">
    <source>
        <dbReference type="ARBA" id="ARBA00022475"/>
    </source>
</evidence>
<dbReference type="GO" id="GO:0005886">
    <property type="term" value="C:plasma membrane"/>
    <property type="evidence" value="ECO:0007669"/>
    <property type="project" value="UniProtKB-SubCell"/>
</dbReference>
<evidence type="ECO:0000256" key="9">
    <source>
        <dbReference type="SAM" id="Phobius"/>
    </source>
</evidence>
<evidence type="ECO:0000256" key="1">
    <source>
        <dbReference type="ARBA" id="ARBA00004651"/>
    </source>
</evidence>
<evidence type="ECO:0000256" key="5">
    <source>
        <dbReference type="ARBA" id="ARBA00023136"/>
    </source>
</evidence>
<feature type="transmembrane region" description="Helical" evidence="9">
    <location>
        <begin position="354"/>
        <end position="376"/>
    </location>
</feature>
<keyword evidence="3 9" id="KW-0812">Transmembrane</keyword>
<accession>A0A0D3J814</accession>
<dbReference type="PANTHER" id="PTHR42643">
    <property type="entry name" value="IONOTROPIC RECEPTOR 20A-RELATED"/>
    <property type="match status" value="1"/>
</dbReference>
<organism evidence="10 11">
    <name type="scientific">Emiliania huxleyi (strain CCMP1516)</name>
    <dbReference type="NCBI Taxonomy" id="280463"/>
    <lineage>
        <taxon>Eukaryota</taxon>
        <taxon>Haptista</taxon>
        <taxon>Haptophyta</taxon>
        <taxon>Prymnesiophyceae</taxon>
        <taxon>Isochrysidales</taxon>
        <taxon>Noelaerhabdaceae</taxon>
        <taxon>Emiliania</taxon>
    </lineage>
</organism>
<keyword evidence="7" id="KW-0325">Glycoprotein</keyword>
<dbReference type="OMA" id="YWITDER"/>
<dbReference type="SUPFAM" id="SSF53850">
    <property type="entry name" value="Periplasmic binding protein-like II"/>
    <property type="match status" value="1"/>
</dbReference>
<dbReference type="Proteomes" id="UP000013827">
    <property type="component" value="Unassembled WGS sequence"/>
</dbReference>
<evidence type="ECO:0000313" key="10">
    <source>
        <dbReference type="EnsemblProtists" id="EOD19649"/>
    </source>
</evidence>
<dbReference type="eggNOG" id="ENOG502S94I">
    <property type="taxonomic scope" value="Eukaryota"/>
</dbReference>
<dbReference type="AlphaFoldDB" id="A0A0D3J814"/>
<proteinExistence type="predicted"/>
<protein>
    <recommendedName>
        <fullName evidence="12">Ionotropic glutamate receptor C-terminal domain-containing protein</fullName>
    </recommendedName>
</protein>
<dbReference type="EnsemblProtists" id="EOD19649">
    <property type="protein sequence ID" value="EOD19649"/>
    <property type="gene ID" value="EMIHUDRAFT_242818"/>
</dbReference>
<reference evidence="10" key="2">
    <citation type="submission" date="2024-10" db="UniProtKB">
        <authorList>
            <consortium name="EnsemblProtists"/>
        </authorList>
    </citation>
    <scope>IDENTIFICATION</scope>
</reference>
<keyword evidence="6" id="KW-0675">Receptor</keyword>
<evidence type="ECO:0000256" key="6">
    <source>
        <dbReference type="ARBA" id="ARBA00023170"/>
    </source>
</evidence>
<dbReference type="HOGENOM" id="CLU_417059_0_0_1"/>
<keyword evidence="5 9" id="KW-0472">Membrane</keyword>
<evidence type="ECO:0000256" key="7">
    <source>
        <dbReference type="ARBA" id="ARBA00023180"/>
    </source>
</evidence>
<feature type="transmembrane region" description="Helical" evidence="9">
    <location>
        <begin position="491"/>
        <end position="514"/>
    </location>
</feature>
<keyword evidence="2" id="KW-1003">Cell membrane</keyword>
<dbReference type="RefSeq" id="XP_005772078.1">
    <property type="nucleotide sequence ID" value="XM_005772021.1"/>
</dbReference>
<sequence>MLAHLSVFAFDPACPCIDAASQLDEADTLTLSGFRPSQEYGSNVCRAWDELEYPGCQEPCGNECVYANDGECDDGGEGSSYSDCTLGSDCSDCGPRPELPVPDFCPQQWCYVNGMLCKISNLTYRETQNFPKVKGLFYSYDTCSPGTDYDAFGRFLNENYGHGMTLKAAVPTSSYPLHYKAVEGAPVSEYEGPYEDDSWPWVGAYVDYVHALAARTPFSVQLTFVSGGARSGGIINNSPWTAAIIDVATGIADFAASDFWVTTERANIVSFSVPIRQDKVYLFVPRPAVVETDFLTASLKIFEPFRWDLWVTILGVVVAMSLIEMWLQRGPRRDGEWSEEAPPARGSRCSRVAWWLRVWLQSFVQAVMHMTVGLPGTKGDRPGETTLWLGWSILLFLLVNAYIANLAANLISFETNTYIDSMQAAVDASLRICLNENLKNETIIAYPEAASFLEPIPGSIAVDARRLRDRYAEKGCGAMVMSINEVQRDQGIARVMCCLNLFAAVQVLSIPLAFPVRPSLVGPLSYWVQNMSRTDPLESFDELRYLRCSDVAAVSGALQCADSTAQFHFLPLTDQFGVEYTTANQLRALANLLEQSSDGAAAEAPAAPPAQQNTVALLGRRLMAERSSNGAAAKAPGARPTVAPPGQPTATSGRMWGL</sequence>
<dbReference type="PaxDb" id="2903-EOD19649"/>
<evidence type="ECO:0008006" key="12">
    <source>
        <dbReference type="Google" id="ProtNLM"/>
    </source>
</evidence>
<evidence type="ECO:0000256" key="8">
    <source>
        <dbReference type="SAM" id="MobiDB-lite"/>
    </source>
</evidence>
<dbReference type="KEGG" id="ehx:EMIHUDRAFT_242818"/>
<evidence type="ECO:0000256" key="4">
    <source>
        <dbReference type="ARBA" id="ARBA00022989"/>
    </source>
</evidence>
<dbReference type="Gene3D" id="3.40.190.10">
    <property type="entry name" value="Periplasmic binding protein-like II"/>
    <property type="match status" value="1"/>
</dbReference>
<reference evidence="11" key="1">
    <citation type="journal article" date="2013" name="Nature">
        <title>Pan genome of the phytoplankton Emiliania underpins its global distribution.</title>
        <authorList>
            <person name="Read B.A."/>
            <person name="Kegel J."/>
            <person name="Klute M.J."/>
            <person name="Kuo A."/>
            <person name="Lefebvre S.C."/>
            <person name="Maumus F."/>
            <person name="Mayer C."/>
            <person name="Miller J."/>
            <person name="Monier A."/>
            <person name="Salamov A."/>
            <person name="Young J."/>
            <person name="Aguilar M."/>
            <person name="Claverie J.M."/>
            <person name="Frickenhaus S."/>
            <person name="Gonzalez K."/>
            <person name="Herman E.K."/>
            <person name="Lin Y.C."/>
            <person name="Napier J."/>
            <person name="Ogata H."/>
            <person name="Sarno A.F."/>
            <person name="Shmutz J."/>
            <person name="Schroeder D."/>
            <person name="de Vargas C."/>
            <person name="Verret F."/>
            <person name="von Dassow P."/>
            <person name="Valentin K."/>
            <person name="Van de Peer Y."/>
            <person name="Wheeler G."/>
            <person name="Dacks J.B."/>
            <person name="Delwiche C.F."/>
            <person name="Dyhrman S.T."/>
            <person name="Glockner G."/>
            <person name="John U."/>
            <person name="Richards T."/>
            <person name="Worden A.Z."/>
            <person name="Zhang X."/>
            <person name="Grigoriev I.V."/>
            <person name="Allen A.E."/>
            <person name="Bidle K."/>
            <person name="Borodovsky M."/>
            <person name="Bowler C."/>
            <person name="Brownlee C."/>
            <person name="Cock J.M."/>
            <person name="Elias M."/>
            <person name="Gladyshev V.N."/>
            <person name="Groth M."/>
            <person name="Guda C."/>
            <person name="Hadaegh A."/>
            <person name="Iglesias-Rodriguez M.D."/>
            <person name="Jenkins J."/>
            <person name="Jones B.M."/>
            <person name="Lawson T."/>
            <person name="Leese F."/>
            <person name="Lindquist E."/>
            <person name="Lobanov A."/>
            <person name="Lomsadze A."/>
            <person name="Malik S.B."/>
            <person name="Marsh M.E."/>
            <person name="Mackinder L."/>
            <person name="Mock T."/>
            <person name="Mueller-Roeber B."/>
            <person name="Pagarete A."/>
            <person name="Parker M."/>
            <person name="Probert I."/>
            <person name="Quesneville H."/>
            <person name="Raines C."/>
            <person name="Rensing S.A."/>
            <person name="Riano-Pachon D.M."/>
            <person name="Richier S."/>
            <person name="Rokitta S."/>
            <person name="Shiraiwa Y."/>
            <person name="Soanes D.M."/>
            <person name="van der Giezen M."/>
            <person name="Wahlund T.M."/>
            <person name="Williams B."/>
            <person name="Wilson W."/>
            <person name="Wolfe G."/>
            <person name="Wurch L.L."/>
        </authorList>
    </citation>
    <scope>NUCLEOTIDE SEQUENCE</scope>
</reference>
<keyword evidence="4 9" id="KW-1133">Transmembrane helix</keyword>
<dbReference type="GeneID" id="17265189"/>
<comment type="subcellular location">
    <subcellularLocation>
        <location evidence="1">Cell membrane</location>
        <topology evidence="1">Multi-pass membrane protein</topology>
    </subcellularLocation>
</comment>